<evidence type="ECO:0000256" key="16">
    <source>
        <dbReference type="ARBA" id="ARBA00049342"/>
    </source>
</evidence>
<evidence type="ECO:0000256" key="6">
    <source>
        <dbReference type="ARBA" id="ARBA00022617"/>
    </source>
</evidence>
<proteinExistence type="inferred from homology"/>
<dbReference type="GO" id="GO:0020037">
    <property type="term" value="F:heme binding"/>
    <property type="evidence" value="ECO:0007669"/>
    <property type="project" value="InterPro"/>
</dbReference>
<evidence type="ECO:0000313" key="20">
    <source>
        <dbReference type="EMBL" id="KIP02838.1"/>
    </source>
</evidence>
<dbReference type="CDD" id="cd06206">
    <property type="entry name" value="bifunctional_CYPOR"/>
    <property type="match status" value="1"/>
</dbReference>
<dbReference type="Pfam" id="PF00175">
    <property type="entry name" value="NAD_binding_1"/>
    <property type="match status" value="1"/>
</dbReference>
<dbReference type="InterPro" id="IPR023173">
    <property type="entry name" value="NADPH_Cyt_P450_Rdtase_alpha"/>
</dbReference>
<dbReference type="Pfam" id="PF00067">
    <property type="entry name" value="p450"/>
    <property type="match status" value="1"/>
</dbReference>
<dbReference type="Pfam" id="PF00667">
    <property type="entry name" value="FAD_binding_1"/>
    <property type="match status" value="1"/>
</dbReference>
<evidence type="ECO:0000256" key="15">
    <source>
        <dbReference type="ARBA" id="ARBA00047827"/>
    </source>
</evidence>
<evidence type="ECO:0000259" key="19">
    <source>
        <dbReference type="PROSITE" id="PS51384"/>
    </source>
</evidence>
<evidence type="ECO:0000256" key="17">
    <source>
        <dbReference type="PIRSR" id="PIRSR000209-1"/>
    </source>
</evidence>
<dbReference type="InterPro" id="IPR001433">
    <property type="entry name" value="OxRdtase_FAD/NAD-bd"/>
</dbReference>
<gene>
    <name evidence="20" type="ORF">PHLGIDRAFT_500021</name>
</gene>
<evidence type="ECO:0000256" key="2">
    <source>
        <dbReference type="ARBA" id="ARBA00001971"/>
    </source>
</evidence>
<evidence type="ECO:0000259" key="18">
    <source>
        <dbReference type="PROSITE" id="PS50902"/>
    </source>
</evidence>
<comment type="catalytic activity">
    <reaction evidence="16">
        <text>2 oxidized [cytochrome P450] + NADPH = 2 reduced [cytochrome P450] + NADP(+) + H(+)</text>
        <dbReference type="Rhea" id="RHEA:24040"/>
        <dbReference type="Rhea" id="RHEA-COMP:14627"/>
        <dbReference type="Rhea" id="RHEA-COMP:14628"/>
        <dbReference type="ChEBI" id="CHEBI:15378"/>
        <dbReference type="ChEBI" id="CHEBI:55376"/>
        <dbReference type="ChEBI" id="CHEBI:57783"/>
        <dbReference type="ChEBI" id="CHEBI:58349"/>
        <dbReference type="ChEBI" id="CHEBI:60344"/>
        <dbReference type="EC" id="1.6.2.4"/>
    </reaction>
</comment>
<dbReference type="CDD" id="cd11068">
    <property type="entry name" value="CYP120A1"/>
    <property type="match status" value="1"/>
</dbReference>
<dbReference type="InterPro" id="IPR003097">
    <property type="entry name" value="CysJ-like_FAD-binding"/>
</dbReference>
<dbReference type="PANTHER" id="PTHR19384">
    <property type="entry name" value="NITRIC OXIDE SYNTHASE-RELATED"/>
    <property type="match status" value="1"/>
</dbReference>
<dbReference type="PROSITE" id="PS50902">
    <property type="entry name" value="FLAVODOXIN_LIKE"/>
    <property type="match status" value="1"/>
</dbReference>
<evidence type="ECO:0000256" key="10">
    <source>
        <dbReference type="ARBA" id="ARBA00022827"/>
    </source>
</evidence>
<dbReference type="GO" id="GO:0003958">
    <property type="term" value="F:NADPH-hemoprotein reductase activity"/>
    <property type="evidence" value="ECO:0007669"/>
    <property type="project" value="UniProtKB-EC"/>
</dbReference>
<keyword evidence="13 17" id="KW-0408">Iron</keyword>
<dbReference type="EMBL" id="KN840650">
    <property type="protein sequence ID" value="KIP02838.1"/>
    <property type="molecule type" value="Genomic_DNA"/>
</dbReference>
<dbReference type="HOGENOM" id="CLU_001570_7_0_1"/>
<comment type="cofactor">
    <cofactor evidence="3">
        <name>FAD</name>
        <dbReference type="ChEBI" id="CHEBI:57692"/>
    </cofactor>
</comment>
<keyword evidence="14" id="KW-0503">Monooxygenase</keyword>
<keyword evidence="6 17" id="KW-0349">Heme</keyword>
<feature type="binding site" description="axial binding residue" evidence="17">
    <location>
        <position position="402"/>
    </location>
    <ligand>
        <name>heme</name>
        <dbReference type="ChEBI" id="CHEBI:30413"/>
    </ligand>
    <ligandPart>
        <name>Fe</name>
        <dbReference type="ChEBI" id="CHEBI:18248"/>
    </ligandPart>
</feature>
<dbReference type="FunFam" id="2.40.30.10:FF:000198">
    <property type="entry name" value="Bifunctional cytochrome P450/NADPH--P450 reductase"/>
    <property type="match status" value="1"/>
</dbReference>
<reference evidence="20 21" key="1">
    <citation type="journal article" date="2014" name="PLoS Genet.">
        <title>Analysis of the Phlebiopsis gigantea genome, transcriptome and secretome provides insight into its pioneer colonization strategies of wood.</title>
        <authorList>
            <person name="Hori C."/>
            <person name="Ishida T."/>
            <person name="Igarashi K."/>
            <person name="Samejima M."/>
            <person name="Suzuki H."/>
            <person name="Master E."/>
            <person name="Ferreira P."/>
            <person name="Ruiz-Duenas F.J."/>
            <person name="Held B."/>
            <person name="Canessa P."/>
            <person name="Larrondo L.F."/>
            <person name="Schmoll M."/>
            <person name="Druzhinina I.S."/>
            <person name="Kubicek C.P."/>
            <person name="Gaskell J.A."/>
            <person name="Kersten P."/>
            <person name="St John F."/>
            <person name="Glasner J."/>
            <person name="Sabat G."/>
            <person name="Splinter BonDurant S."/>
            <person name="Syed K."/>
            <person name="Yadav J."/>
            <person name="Mgbeahuruike A.C."/>
            <person name="Kovalchuk A."/>
            <person name="Asiegbu F.O."/>
            <person name="Lackner G."/>
            <person name="Hoffmeister D."/>
            <person name="Rencoret J."/>
            <person name="Gutierrez A."/>
            <person name="Sun H."/>
            <person name="Lindquist E."/>
            <person name="Barry K."/>
            <person name="Riley R."/>
            <person name="Grigoriev I.V."/>
            <person name="Henrissat B."/>
            <person name="Kues U."/>
            <person name="Berka R.M."/>
            <person name="Martinez A.T."/>
            <person name="Covert S.F."/>
            <person name="Blanchette R.A."/>
            <person name="Cullen D."/>
        </authorList>
    </citation>
    <scope>NUCLEOTIDE SEQUENCE [LARGE SCALE GENOMIC DNA]</scope>
    <source>
        <strain evidence="20 21">11061_1 CR5-6</strain>
    </source>
</reference>
<dbReference type="InterPro" id="IPR008254">
    <property type="entry name" value="Flavodoxin/NO_synth"/>
</dbReference>
<name>A0A0C3PCK0_PHLG1</name>
<dbReference type="Gene3D" id="2.40.30.10">
    <property type="entry name" value="Translation factors"/>
    <property type="match status" value="1"/>
</dbReference>
<dbReference type="SUPFAM" id="SSF48264">
    <property type="entry name" value="Cytochrome P450"/>
    <property type="match status" value="1"/>
</dbReference>
<evidence type="ECO:0000256" key="3">
    <source>
        <dbReference type="ARBA" id="ARBA00001974"/>
    </source>
</evidence>
<evidence type="ECO:0000256" key="14">
    <source>
        <dbReference type="ARBA" id="ARBA00023033"/>
    </source>
</evidence>
<dbReference type="PRINTS" id="PR00463">
    <property type="entry name" value="EP450I"/>
</dbReference>
<evidence type="ECO:0000256" key="8">
    <source>
        <dbReference type="ARBA" id="ARBA00022643"/>
    </source>
</evidence>
<dbReference type="Gene3D" id="1.10.630.10">
    <property type="entry name" value="Cytochrome P450"/>
    <property type="match status" value="1"/>
</dbReference>
<dbReference type="InterPro" id="IPR023206">
    <property type="entry name" value="Bifunctional_P450_P450_red"/>
</dbReference>
<sequence>MTTPIPSPPSVPFLGHTQSIDRDVPILSYQLLSKQYGEIFELNLAGRLVTIICTQELLHEVSDEKRFRKVLSPSLNEVRNAAGDGLFTAHLEEPNWAIAHRILMPAFSTMNVRNMFDDMVDVVNQLCDKWERFGPYHKLDPAQDFTALTLEAITFCAMSYRMNAFYVEGLHPFAKALAGFLFECNARSMRLGVVKPFMRAANAKYEEDKTILVNYVNDILEYRRANPTDKKDILNIMLNGVDKETGQKLSDQSIKNNLLIFLIAGHETTSGMLTFIMYYLLKNPEAMLKLRKEVDTLIGSRAMTIDDVHKLPYLLAVMREALRLGPPAPMRGAAPWEDTTLKGKYPLAKDSAILCAIYLIHRDPKVWGEDVDEFRPERMLDGRFEALPPDSWQPFGYGMRGCIGRPFAWQEVQIVLVKFMQRFTFVLDDPSYDLKYKQTMSIKPKDFCIHILPRTDKKPSITPISTPSSILLRPQEAQQPIFPSQDAGKQPMYVLYGSNTGTSEAFAQRIASDASGHGFRARIGTLDSAAGHLPTDGPVVIVTASFEGQPADNAVQFVEWIKTLQEDALSQVTFAVFGSGNRDWALTYQRIPMLCDETLAARGAKRLTTRGEGDAGSSELFDAFDKWGTSLWEALQQAYGTKITEGVANGFEIQTVETGTTRSTILRQPDATLGSVVENRILTGEGVPAKRHIEFDLPEGLTFRTGDYLAILPVNPQRDVQRALAHFGLLAEQEITITTSGPTPLPTGRPINVFSLLSGYVELSQPASTRDLRTLAGLAKSEVSAASIRQMTDAYAEEVLAKRLSLLDILEDTPDIKMSFGAFLQLLPSMRVRQYSISSSPLANPQRVTLTISVLEAPAISGRREPFLGVASTYLAGLRPGDKVQLAIRPSNAAFHPPSDPKVPLVMFCAGSGLAPMRGFLQERAIQKSSGRGVAKSLLFFGCRSPSQDYLYADSDLKEWIESGIVDVRPAFSRATGESSGCKYVQDRVWNDRDEVLVAWDAGAKLYLCGSGKMANSVKDVLVRLVGDLRSGLQVGPVEAKEKFNHIINGRFATDVFE</sequence>
<keyword evidence="10" id="KW-0274">FAD</keyword>
<evidence type="ECO:0000256" key="1">
    <source>
        <dbReference type="ARBA" id="ARBA00001917"/>
    </source>
</evidence>
<comment type="cofactor">
    <cofactor evidence="2 17">
        <name>heme</name>
        <dbReference type="ChEBI" id="CHEBI:30413"/>
    </cofactor>
</comment>
<feature type="domain" description="Flavodoxin-like" evidence="18">
    <location>
        <begin position="492"/>
        <end position="632"/>
    </location>
</feature>
<dbReference type="InterPro" id="IPR002401">
    <property type="entry name" value="Cyt_P450_E_grp-I"/>
</dbReference>
<dbReference type="OrthoDB" id="1470350at2759"/>
<keyword evidence="11" id="KW-0521">NADP</keyword>
<keyword evidence="8" id="KW-0288">FMN</keyword>
<keyword evidence="5" id="KW-0813">Transport</keyword>
<dbReference type="PIRSF" id="PIRSF000209">
    <property type="entry name" value="Bifunctional_P450_P450R"/>
    <property type="match status" value="1"/>
</dbReference>
<keyword evidence="9 17" id="KW-0479">Metal-binding</keyword>
<organism evidence="20 21">
    <name type="scientific">Phlebiopsis gigantea (strain 11061_1 CR5-6)</name>
    <name type="common">White-rot fungus</name>
    <name type="synonym">Peniophora gigantea</name>
    <dbReference type="NCBI Taxonomy" id="745531"/>
    <lineage>
        <taxon>Eukaryota</taxon>
        <taxon>Fungi</taxon>
        <taxon>Dikarya</taxon>
        <taxon>Basidiomycota</taxon>
        <taxon>Agaricomycotina</taxon>
        <taxon>Agaricomycetes</taxon>
        <taxon>Polyporales</taxon>
        <taxon>Phanerochaetaceae</taxon>
        <taxon>Phlebiopsis</taxon>
    </lineage>
</organism>
<dbReference type="PRINTS" id="PR00385">
    <property type="entry name" value="P450"/>
</dbReference>
<comment type="similarity">
    <text evidence="4">In the N-terminal section; belongs to the cytochrome P450 family.</text>
</comment>
<dbReference type="PROSITE" id="PS00086">
    <property type="entry name" value="CYTOCHROME_P450"/>
    <property type="match status" value="1"/>
</dbReference>
<dbReference type="Gene3D" id="3.40.50.80">
    <property type="entry name" value="Nucleotide-binding domain of ferredoxin-NADP reductase (FNR) module"/>
    <property type="match status" value="1"/>
</dbReference>
<keyword evidence="12" id="KW-0560">Oxidoreductase</keyword>
<dbReference type="GO" id="GO:0070330">
    <property type="term" value="F:aromatase activity"/>
    <property type="evidence" value="ECO:0007669"/>
    <property type="project" value="InterPro"/>
</dbReference>
<evidence type="ECO:0000256" key="12">
    <source>
        <dbReference type="ARBA" id="ARBA00023002"/>
    </source>
</evidence>
<feature type="domain" description="FAD-binding FR-type" evidence="19">
    <location>
        <begin position="669"/>
        <end position="898"/>
    </location>
</feature>
<comment type="cofactor">
    <cofactor evidence="1">
        <name>FMN</name>
        <dbReference type="ChEBI" id="CHEBI:58210"/>
    </cofactor>
</comment>
<dbReference type="InterPro" id="IPR039261">
    <property type="entry name" value="FNR_nucleotide-bd"/>
</dbReference>
<dbReference type="InterPro" id="IPR017927">
    <property type="entry name" value="FAD-bd_FR_type"/>
</dbReference>
<comment type="catalytic activity">
    <reaction evidence="15">
        <text>an organic molecule + reduced [NADPH--hemoprotein reductase] + O2 = an alcohol + oxidized [NADPH--hemoprotein reductase] + H2O + H(+)</text>
        <dbReference type="Rhea" id="RHEA:17149"/>
        <dbReference type="Rhea" id="RHEA-COMP:11964"/>
        <dbReference type="Rhea" id="RHEA-COMP:11965"/>
        <dbReference type="ChEBI" id="CHEBI:15377"/>
        <dbReference type="ChEBI" id="CHEBI:15378"/>
        <dbReference type="ChEBI" id="CHEBI:15379"/>
        <dbReference type="ChEBI" id="CHEBI:30879"/>
        <dbReference type="ChEBI" id="CHEBI:57618"/>
        <dbReference type="ChEBI" id="CHEBI:58210"/>
        <dbReference type="ChEBI" id="CHEBI:142491"/>
        <dbReference type="EC" id="1.14.14.1"/>
    </reaction>
</comment>
<evidence type="ECO:0000256" key="4">
    <source>
        <dbReference type="ARBA" id="ARBA00010018"/>
    </source>
</evidence>
<dbReference type="SUPFAM" id="SSF63380">
    <property type="entry name" value="Riboflavin synthase domain-like"/>
    <property type="match status" value="1"/>
</dbReference>
<keyword evidence="21" id="KW-1185">Reference proteome</keyword>
<dbReference type="InterPro" id="IPR029039">
    <property type="entry name" value="Flavoprotein-like_sf"/>
</dbReference>
<dbReference type="FunFam" id="1.10.630.10:FF:000040">
    <property type="entry name" value="Bifunctional cytochrome P450/NADPH--P450 reductase"/>
    <property type="match status" value="1"/>
</dbReference>
<dbReference type="Gene3D" id="1.20.990.10">
    <property type="entry name" value="NADPH-cytochrome p450 Reductase, Chain A, domain 3"/>
    <property type="match status" value="1"/>
</dbReference>
<dbReference type="Gene3D" id="3.40.50.360">
    <property type="match status" value="1"/>
</dbReference>
<evidence type="ECO:0000256" key="11">
    <source>
        <dbReference type="ARBA" id="ARBA00022857"/>
    </source>
</evidence>
<dbReference type="InterPro" id="IPR001128">
    <property type="entry name" value="Cyt_P450"/>
</dbReference>
<dbReference type="Pfam" id="PF00258">
    <property type="entry name" value="Flavodoxin_1"/>
    <property type="match status" value="1"/>
</dbReference>
<protein>
    <recommendedName>
        <fullName evidence="22">Cytochrome P450</fullName>
    </recommendedName>
</protein>
<keyword evidence="7" id="KW-0285">Flavoprotein</keyword>
<dbReference type="InterPro" id="IPR017938">
    <property type="entry name" value="Riboflavin_synthase-like_b-brl"/>
</dbReference>
<dbReference type="STRING" id="745531.A0A0C3PCK0"/>
<evidence type="ECO:0000256" key="9">
    <source>
        <dbReference type="ARBA" id="ARBA00022723"/>
    </source>
</evidence>
<accession>A0A0C3PCK0</accession>
<evidence type="ECO:0000256" key="5">
    <source>
        <dbReference type="ARBA" id="ARBA00022448"/>
    </source>
</evidence>
<dbReference type="InterPro" id="IPR036396">
    <property type="entry name" value="Cyt_P450_sf"/>
</dbReference>
<dbReference type="GO" id="GO:0010181">
    <property type="term" value="F:FMN binding"/>
    <property type="evidence" value="ECO:0007669"/>
    <property type="project" value="InterPro"/>
</dbReference>
<dbReference type="AlphaFoldDB" id="A0A0C3PCK0"/>
<dbReference type="Proteomes" id="UP000053257">
    <property type="component" value="Unassembled WGS sequence"/>
</dbReference>
<dbReference type="GO" id="GO:0005829">
    <property type="term" value="C:cytosol"/>
    <property type="evidence" value="ECO:0007669"/>
    <property type="project" value="TreeGrafter"/>
</dbReference>
<evidence type="ECO:0000313" key="21">
    <source>
        <dbReference type="Proteomes" id="UP000053257"/>
    </source>
</evidence>
<dbReference type="GO" id="GO:0050660">
    <property type="term" value="F:flavin adenine dinucleotide binding"/>
    <property type="evidence" value="ECO:0007669"/>
    <property type="project" value="TreeGrafter"/>
</dbReference>
<dbReference type="SUPFAM" id="SSF52343">
    <property type="entry name" value="Ferredoxin reductase-like, C-terminal NADP-linked domain"/>
    <property type="match status" value="1"/>
</dbReference>
<dbReference type="InterPro" id="IPR017972">
    <property type="entry name" value="Cyt_P450_CS"/>
</dbReference>
<dbReference type="GO" id="GO:0005506">
    <property type="term" value="F:iron ion binding"/>
    <property type="evidence" value="ECO:0007669"/>
    <property type="project" value="InterPro"/>
</dbReference>
<evidence type="ECO:0008006" key="22">
    <source>
        <dbReference type="Google" id="ProtNLM"/>
    </source>
</evidence>
<dbReference type="SUPFAM" id="SSF52218">
    <property type="entry name" value="Flavoproteins"/>
    <property type="match status" value="1"/>
</dbReference>
<evidence type="ECO:0000256" key="13">
    <source>
        <dbReference type="ARBA" id="ARBA00023004"/>
    </source>
</evidence>
<evidence type="ECO:0000256" key="7">
    <source>
        <dbReference type="ARBA" id="ARBA00022630"/>
    </source>
</evidence>
<dbReference type="PANTHER" id="PTHR19384:SF127">
    <property type="entry name" value="BIFUNCTIONAL CYTOCHROME P450_NADPH--P450 REDUCTASE"/>
    <property type="match status" value="1"/>
</dbReference>
<dbReference type="PROSITE" id="PS51384">
    <property type="entry name" value="FAD_FR"/>
    <property type="match status" value="1"/>
</dbReference>